<evidence type="ECO:0000313" key="3">
    <source>
        <dbReference type="Proteomes" id="UP000717996"/>
    </source>
</evidence>
<gene>
    <name evidence="2" type="ORF">G6F51_007981</name>
</gene>
<name>A0A9P6Y821_RHIOR</name>
<comment type="caution">
    <text evidence="2">The sequence shown here is derived from an EMBL/GenBank/DDBJ whole genome shotgun (WGS) entry which is preliminary data.</text>
</comment>
<organism evidence="2 3">
    <name type="scientific">Rhizopus oryzae</name>
    <name type="common">Mucormycosis agent</name>
    <name type="synonym">Rhizopus arrhizus var. delemar</name>
    <dbReference type="NCBI Taxonomy" id="64495"/>
    <lineage>
        <taxon>Eukaryota</taxon>
        <taxon>Fungi</taxon>
        <taxon>Fungi incertae sedis</taxon>
        <taxon>Mucoromycota</taxon>
        <taxon>Mucoromycotina</taxon>
        <taxon>Mucoromycetes</taxon>
        <taxon>Mucorales</taxon>
        <taxon>Mucorineae</taxon>
        <taxon>Rhizopodaceae</taxon>
        <taxon>Rhizopus</taxon>
    </lineage>
</organism>
<dbReference type="EMBL" id="JAANIT010001258">
    <property type="protein sequence ID" value="KAG1541295.1"/>
    <property type="molecule type" value="Genomic_DNA"/>
</dbReference>
<protein>
    <submittedName>
        <fullName evidence="2">Uncharacterized protein</fullName>
    </submittedName>
</protein>
<proteinExistence type="predicted"/>
<evidence type="ECO:0000256" key="1">
    <source>
        <dbReference type="SAM" id="MobiDB-lite"/>
    </source>
</evidence>
<dbReference type="AlphaFoldDB" id="A0A9P6Y821"/>
<sequence length="117" mass="13716">MESSTTVFTPPTTLSQRQPQPTKKCPSFNRFYAKDCKAYMWSPSYESSYCCPSANQGFKYLYIPVQRRLPISQLHARLYILHINRNRIHNIHYTDRNLAAISIQNVYEAEFCSQLET</sequence>
<feature type="compositionally biased region" description="Polar residues" evidence="1">
    <location>
        <begin position="1"/>
        <end position="21"/>
    </location>
</feature>
<accession>A0A9P6Y821</accession>
<evidence type="ECO:0000313" key="2">
    <source>
        <dbReference type="EMBL" id="KAG1541295.1"/>
    </source>
</evidence>
<reference evidence="2" key="1">
    <citation type="journal article" date="2020" name="Microb. Genom.">
        <title>Genetic diversity of clinical and environmental Mucorales isolates obtained from an investigation of mucormycosis cases among solid organ transplant recipients.</title>
        <authorList>
            <person name="Nguyen M.H."/>
            <person name="Kaul D."/>
            <person name="Muto C."/>
            <person name="Cheng S.J."/>
            <person name="Richter R.A."/>
            <person name="Bruno V.M."/>
            <person name="Liu G."/>
            <person name="Beyhan S."/>
            <person name="Sundermann A.J."/>
            <person name="Mounaud S."/>
            <person name="Pasculle A.W."/>
            <person name="Nierman W.C."/>
            <person name="Driscoll E."/>
            <person name="Cumbie R."/>
            <person name="Clancy C.J."/>
            <person name="Dupont C.L."/>
        </authorList>
    </citation>
    <scope>NUCLEOTIDE SEQUENCE</scope>
    <source>
        <strain evidence="2">GL16</strain>
    </source>
</reference>
<dbReference type="Proteomes" id="UP000717996">
    <property type="component" value="Unassembled WGS sequence"/>
</dbReference>
<feature type="region of interest" description="Disordered" evidence="1">
    <location>
        <begin position="1"/>
        <end position="22"/>
    </location>
</feature>